<evidence type="ECO:0000256" key="6">
    <source>
        <dbReference type="SAM" id="MobiDB-lite"/>
    </source>
</evidence>
<dbReference type="AlphaFoldDB" id="D7KLA0"/>
<feature type="compositionally biased region" description="Pro residues" evidence="6">
    <location>
        <begin position="372"/>
        <end position="384"/>
    </location>
</feature>
<dbReference type="STRING" id="81972.D7KLA0"/>
<dbReference type="InterPro" id="IPR012677">
    <property type="entry name" value="Nucleotide-bd_a/b_plait_sf"/>
</dbReference>
<dbReference type="eggNOG" id="KOG0118">
    <property type="taxonomic scope" value="Eukaryota"/>
</dbReference>
<dbReference type="InterPro" id="IPR034823">
    <property type="entry name" value="CID8-like_RRM1"/>
</dbReference>
<dbReference type="EMBL" id="GL348713">
    <property type="protein sequence ID" value="EFH70716.1"/>
    <property type="molecule type" value="Genomic_DNA"/>
</dbReference>
<evidence type="ECO:0000256" key="3">
    <source>
        <dbReference type="ARBA" id="ARBA00022884"/>
    </source>
</evidence>
<dbReference type="GO" id="GO:0005634">
    <property type="term" value="C:nucleus"/>
    <property type="evidence" value="ECO:0007669"/>
    <property type="project" value="UniProtKB-SubCell"/>
</dbReference>
<dbReference type="CDD" id="cd12460">
    <property type="entry name" value="RRM2_CID8_like"/>
    <property type="match status" value="1"/>
</dbReference>
<feature type="domain" description="RRM" evidence="7">
    <location>
        <begin position="173"/>
        <end position="249"/>
    </location>
</feature>
<feature type="compositionally biased region" description="Basic and acidic residues" evidence="6">
    <location>
        <begin position="558"/>
        <end position="570"/>
    </location>
</feature>
<dbReference type="InterPro" id="IPR000504">
    <property type="entry name" value="RRM_dom"/>
</dbReference>
<dbReference type="InterPro" id="IPR035979">
    <property type="entry name" value="RBD_domain_sf"/>
</dbReference>
<dbReference type="SUPFAM" id="SSF54928">
    <property type="entry name" value="RNA-binding domain, RBD"/>
    <property type="match status" value="2"/>
</dbReference>
<feature type="compositionally biased region" description="Basic and acidic residues" evidence="6">
    <location>
        <begin position="35"/>
        <end position="46"/>
    </location>
</feature>
<dbReference type="Gene3D" id="3.30.70.330">
    <property type="match status" value="2"/>
</dbReference>
<feature type="compositionally biased region" description="Basic residues" evidence="6">
    <location>
        <begin position="542"/>
        <end position="557"/>
    </location>
</feature>
<keyword evidence="4" id="KW-0539">Nucleus</keyword>
<feature type="region of interest" description="Disordered" evidence="6">
    <location>
        <begin position="277"/>
        <end position="586"/>
    </location>
</feature>
<dbReference type="GO" id="GO:0003729">
    <property type="term" value="F:mRNA binding"/>
    <property type="evidence" value="ECO:0007669"/>
    <property type="project" value="UniProtKB-ARBA"/>
</dbReference>
<dbReference type="HOGENOM" id="CLU_021282_0_0_1"/>
<evidence type="ECO:0000313" key="9">
    <source>
        <dbReference type="Proteomes" id="UP000008694"/>
    </source>
</evidence>
<comment type="subcellular location">
    <subcellularLocation>
        <location evidence="1">Nucleus</location>
    </subcellularLocation>
</comment>
<dbReference type="Proteomes" id="UP000008694">
    <property type="component" value="Unassembled WGS sequence"/>
</dbReference>
<reference evidence="9" key="1">
    <citation type="journal article" date="2011" name="Nat. Genet.">
        <title>The Arabidopsis lyrata genome sequence and the basis of rapid genome size change.</title>
        <authorList>
            <person name="Hu T.T."/>
            <person name="Pattyn P."/>
            <person name="Bakker E.G."/>
            <person name="Cao J."/>
            <person name="Cheng J.-F."/>
            <person name="Clark R.M."/>
            <person name="Fahlgren N."/>
            <person name="Fawcett J.A."/>
            <person name="Grimwood J."/>
            <person name="Gundlach H."/>
            <person name="Haberer G."/>
            <person name="Hollister J.D."/>
            <person name="Ossowski S."/>
            <person name="Ottilar R.P."/>
            <person name="Salamov A.A."/>
            <person name="Schneeberger K."/>
            <person name="Spannagl M."/>
            <person name="Wang X."/>
            <person name="Yang L."/>
            <person name="Nasrallah M.E."/>
            <person name="Bergelson J."/>
            <person name="Carrington J.C."/>
            <person name="Gaut B.S."/>
            <person name="Schmutz J."/>
            <person name="Mayer K.F.X."/>
            <person name="Van de Peer Y."/>
            <person name="Grigoriev I.V."/>
            <person name="Nordborg M."/>
            <person name="Weigel D."/>
            <person name="Guo Y.-L."/>
        </authorList>
    </citation>
    <scope>NUCLEOTIDE SEQUENCE [LARGE SCALE GENOMIC DNA]</scope>
    <source>
        <strain evidence="9">cv. MN47</strain>
    </source>
</reference>
<accession>D7KLA0</accession>
<keyword evidence="3 5" id="KW-0694">RNA-binding</keyword>
<dbReference type="Gramene" id="Al_scaffold_0001_4812">
    <property type="protein sequence ID" value="Al_scaffold_0001_4812"/>
    <property type="gene ID" value="Al_scaffold_0001_4812"/>
</dbReference>
<evidence type="ECO:0000256" key="2">
    <source>
        <dbReference type="ARBA" id="ARBA00022737"/>
    </source>
</evidence>
<dbReference type="InterPro" id="IPR034825">
    <property type="entry name" value="CID8-like_RRM2"/>
</dbReference>
<evidence type="ECO:0000256" key="5">
    <source>
        <dbReference type="PROSITE-ProRule" id="PRU00176"/>
    </source>
</evidence>
<feature type="domain" description="RRM" evidence="7">
    <location>
        <begin position="76"/>
        <end position="151"/>
    </location>
</feature>
<dbReference type="PANTHER" id="PTHR47911:SF1">
    <property type="entry name" value="OS06G0664400 PROTEIN"/>
    <property type="match status" value="1"/>
</dbReference>
<feature type="compositionally biased region" description="Basic and acidic residues" evidence="6">
    <location>
        <begin position="506"/>
        <end position="534"/>
    </location>
</feature>
<evidence type="ECO:0000259" key="7">
    <source>
        <dbReference type="PROSITE" id="PS50102"/>
    </source>
</evidence>
<feature type="compositionally biased region" description="Low complexity" evidence="6">
    <location>
        <begin position="491"/>
        <end position="504"/>
    </location>
</feature>
<keyword evidence="2" id="KW-0677">Repeat</keyword>
<feature type="compositionally biased region" description="Polar residues" evidence="6">
    <location>
        <begin position="424"/>
        <end position="438"/>
    </location>
</feature>
<feature type="region of interest" description="Disordered" evidence="6">
    <location>
        <begin position="18"/>
        <end position="49"/>
    </location>
</feature>
<proteinExistence type="predicted"/>
<dbReference type="CDD" id="cd12459">
    <property type="entry name" value="RRM1_CID8_like"/>
    <property type="match status" value="1"/>
</dbReference>
<sequence length="769" mass="84112">MFKKLNPEAKEFFPSYKKNTNQSLSSDDFVIAKKPSGEDNKKDGINRRRRNNYNQGRRVRLPGRASKAQREVSIRRTVYVSDIDQSVTEEVLAGLFSSCGQVVDCRICGDPNSVLRFAFVEFSDDQGARAALSLGGTMIGYYPVRVLPSKTAILPVNPTFLPRSEDEREMCTRTIYCTNVDKNATEDVVKTFFQSACGEVTRLRLLGDQVHSTRIAFVEFAMAESAVAALNCSGIVLGSQPIRLSQMRSALGRRFSNPNGFTIASIVKQTPFLIQSTSHFSSSSDSSGRGRGRGSGEDGGFPAAGRGQFGVNREPVAPGREPSSAGGYGHGRGRPIHSDSISPAFSSFVKSDSPSVGRGRGSVGSDSVSPFAPEPPRQPPPPPQQQQSQSQQLRSPPQQPPRLQTQPNDESQGSPVFVKLQEMQDATSSPLTPESKSGQADPPDNIFNALGSEFSHPIGAGRGKPLVESAPIQQEDNRQIRRPQPPPPPQQQQQQRAQPQQKRAPTVKDEAPKPQLSREEAGRRARSELSRGEAEGGGVRGRGGRGRGRGARGRGRGRGGDGWRDDKKEEEGEQEAMSIFAGDSADGEKFAQKMGPELMKTLAEGFEEVCEKALPSTTHDAIIDAYDTNLMIECEPEYIMADFGSNPDIDEKPPMSLRECLEKVKPFIVAYEGIKDQEEWEEAVNEAMAQAPLMKEIVDHYSGPDRVTAKKQNEELDSIATTIPASAPDSVKRFADRAALTLKSNPGWGFDKKYQFMDKLVLEVSQSYK</sequence>
<feature type="compositionally biased region" description="Polar residues" evidence="6">
    <location>
        <begin position="339"/>
        <end position="350"/>
    </location>
</feature>
<evidence type="ECO:0000256" key="1">
    <source>
        <dbReference type="ARBA" id="ARBA00004123"/>
    </source>
</evidence>
<dbReference type="InterPro" id="IPR009818">
    <property type="entry name" value="PAM2_motif"/>
</dbReference>
<keyword evidence="9" id="KW-1185">Reference proteome</keyword>
<evidence type="ECO:0000256" key="4">
    <source>
        <dbReference type="ARBA" id="ARBA00023242"/>
    </source>
</evidence>
<organism evidence="9">
    <name type="scientific">Arabidopsis lyrata subsp. lyrata</name>
    <name type="common">Lyre-leaved rock-cress</name>
    <dbReference type="NCBI Taxonomy" id="81972"/>
    <lineage>
        <taxon>Eukaryota</taxon>
        <taxon>Viridiplantae</taxon>
        <taxon>Streptophyta</taxon>
        <taxon>Embryophyta</taxon>
        <taxon>Tracheophyta</taxon>
        <taxon>Spermatophyta</taxon>
        <taxon>Magnoliopsida</taxon>
        <taxon>eudicotyledons</taxon>
        <taxon>Gunneridae</taxon>
        <taxon>Pentapetalae</taxon>
        <taxon>rosids</taxon>
        <taxon>malvids</taxon>
        <taxon>Brassicales</taxon>
        <taxon>Brassicaceae</taxon>
        <taxon>Camelineae</taxon>
        <taxon>Arabidopsis</taxon>
    </lineage>
</organism>
<dbReference type="FunFam" id="3.30.70.330:FF:000530">
    <property type="entry name" value="Polyadenylate-binding protein-interacting protein 11"/>
    <property type="match status" value="1"/>
</dbReference>
<dbReference type="Pfam" id="PF00076">
    <property type="entry name" value="RRM_1"/>
    <property type="match status" value="2"/>
</dbReference>
<feature type="compositionally biased region" description="Low complexity" evidence="6">
    <location>
        <begin position="351"/>
        <end position="370"/>
    </location>
</feature>
<name>D7KLA0_ARALL</name>
<protein>
    <submittedName>
        <fullName evidence="8">Predicted protein</fullName>
    </submittedName>
</protein>
<evidence type="ECO:0000313" key="8">
    <source>
        <dbReference type="EMBL" id="EFH70716.1"/>
    </source>
</evidence>
<dbReference type="SMART" id="SM00360">
    <property type="entry name" value="RRM"/>
    <property type="match status" value="2"/>
</dbReference>
<gene>
    <name evidence="8" type="ORF">ARALYDRAFT_682489</name>
</gene>
<dbReference type="FunFam" id="3.30.70.330:FF:000665">
    <property type="entry name" value="Polyadenylate-binding protein-interacting protein 10"/>
    <property type="match status" value="1"/>
</dbReference>
<dbReference type="PROSITE" id="PS50102">
    <property type="entry name" value="RRM"/>
    <property type="match status" value="2"/>
</dbReference>
<dbReference type="Pfam" id="PF07145">
    <property type="entry name" value="PAM2"/>
    <property type="match status" value="1"/>
</dbReference>
<dbReference type="PANTHER" id="PTHR47911">
    <property type="entry name" value="HYDROXYPROLINE-RICH GLYCOPROTEIN-LIKE"/>
    <property type="match status" value="1"/>
</dbReference>
<feature type="compositionally biased region" description="Low complexity" evidence="6">
    <location>
        <begin position="385"/>
        <end position="407"/>
    </location>
</feature>